<feature type="region of interest" description="Disordered" evidence="1">
    <location>
        <begin position="1"/>
        <end position="20"/>
    </location>
</feature>
<reference evidence="2" key="1">
    <citation type="submission" date="2018-02" db="EMBL/GenBank/DDBJ databases">
        <title>Rhizophora mucronata_Transcriptome.</title>
        <authorList>
            <person name="Meera S.P."/>
            <person name="Sreeshan A."/>
            <person name="Augustine A."/>
        </authorList>
    </citation>
    <scope>NUCLEOTIDE SEQUENCE</scope>
    <source>
        <tissue evidence="2">Leaf</tissue>
    </source>
</reference>
<dbReference type="AlphaFoldDB" id="A0A2P2PCP6"/>
<evidence type="ECO:0000256" key="1">
    <source>
        <dbReference type="SAM" id="MobiDB-lite"/>
    </source>
</evidence>
<name>A0A2P2PCP6_RHIMU</name>
<protein>
    <submittedName>
        <fullName evidence="2">Uncharacterized protein</fullName>
    </submittedName>
</protein>
<dbReference type="EMBL" id="GGEC01072022">
    <property type="protein sequence ID" value="MBX52506.1"/>
    <property type="molecule type" value="Transcribed_RNA"/>
</dbReference>
<sequence length="20" mass="2313">MHIQGASKAKLRRYHSESNV</sequence>
<proteinExistence type="predicted"/>
<accession>A0A2P2PCP6</accession>
<organism evidence="2">
    <name type="scientific">Rhizophora mucronata</name>
    <name type="common">Asiatic mangrove</name>
    <dbReference type="NCBI Taxonomy" id="61149"/>
    <lineage>
        <taxon>Eukaryota</taxon>
        <taxon>Viridiplantae</taxon>
        <taxon>Streptophyta</taxon>
        <taxon>Embryophyta</taxon>
        <taxon>Tracheophyta</taxon>
        <taxon>Spermatophyta</taxon>
        <taxon>Magnoliopsida</taxon>
        <taxon>eudicotyledons</taxon>
        <taxon>Gunneridae</taxon>
        <taxon>Pentapetalae</taxon>
        <taxon>rosids</taxon>
        <taxon>fabids</taxon>
        <taxon>Malpighiales</taxon>
        <taxon>Rhizophoraceae</taxon>
        <taxon>Rhizophora</taxon>
    </lineage>
</organism>
<evidence type="ECO:0000313" key="2">
    <source>
        <dbReference type="EMBL" id="MBX52506.1"/>
    </source>
</evidence>